<feature type="compositionally biased region" description="Polar residues" evidence="1">
    <location>
        <begin position="18"/>
        <end position="30"/>
    </location>
</feature>
<evidence type="ECO:0000256" key="1">
    <source>
        <dbReference type="SAM" id="MobiDB-lite"/>
    </source>
</evidence>
<dbReference type="Proteomes" id="UP000837857">
    <property type="component" value="Chromosome 3"/>
</dbReference>
<dbReference type="EMBL" id="OW152815">
    <property type="protein sequence ID" value="CAH2063807.1"/>
    <property type="molecule type" value="Genomic_DNA"/>
</dbReference>
<feature type="region of interest" description="Disordered" evidence="1">
    <location>
        <begin position="1"/>
        <end position="39"/>
    </location>
</feature>
<sequence>MITASEVQAHRVKESWEGGQTQFENSSSLPRLQRTGRTDLDHTQSVLQARSQAGPVWVPHDFNVGINPLTHLTA</sequence>
<evidence type="ECO:0000313" key="3">
    <source>
        <dbReference type="Proteomes" id="UP000837857"/>
    </source>
</evidence>
<gene>
    <name evidence="2" type="ORF">IPOD504_LOCUS12685</name>
</gene>
<keyword evidence="3" id="KW-1185">Reference proteome</keyword>
<organism evidence="2 3">
    <name type="scientific">Iphiclides podalirius</name>
    <name type="common">scarce swallowtail</name>
    <dbReference type="NCBI Taxonomy" id="110791"/>
    <lineage>
        <taxon>Eukaryota</taxon>
        <taxon>Metazoa</taxon>
        <taxon>Ecdysozoa</taxon>
        <taxon>Arthropoda</taxon>
        <taxon>Hexapoda</taxon>
        <taxon>Insecta</taxon>
        <taxon>Pterygota</taxon>
        <taxon>Neoptera</taxon>
        <taxon>Endopterygota</taxon>
        <taxon>Lepidoptera</taxon>
        <taxon>Glossata</taxon>
        <taxon>Ditrysia</taxon>
        <taxon>Papilionoidea</taxon>
        <taxon>Papilionidae</taxon>
        <taxon>Papilioninae</taxon>
        <taxon>Iphiclides</taxon>
    </lineage>
</organism>
<accession>A0ABN8IR62</accession>
<evidence type="ECO:0000313" key="2">
    <source>
        <dbReference type="EMBL" id="CAH2063807.1"/>
    </source>
</evidence>
<proteinExistence type="predicted"/>
<reference evidence="2" key="1">
    <citation type="submission" date="2022-03" db="EMBL/GenBank/DDBJ databases">
        <authorList>
            <person name="Martin H S."/>
        </authorList>
    </citation>
    <scope>NUCLEOTIDE SEQUENCE</scope>
</reference>
<protein>
    <submittedName>
        <fullName evidence="2">Uncharacterized protein</fullName>
    </submittedName>
</protein>
<feature type="non-terminal residue" evidence="2">
    <location>
        <position position="74"/>
    </location>
</feature>
<name>A0ABN8IR62_9NEOP</name>